<feature type="compositionally biased region" description="Low complexity" evidence="1">
    <location>
        <begin position="70"/>
        <end position="79"/>
    </location>
</feature>
<proteinExistence type="predicted"/>
<evidence type="ECO:0000313" key="3">
    <source>
        <dbReference type="Proteomes" id="UP001178461"/>
    </source>
</evidence>
<gene>
    <name evidence="2" type="ORF">PODLI_1B013067</name>
</gene>
<dbReference type="Proteomes" id="UP001178461">
    <property type="component" value="Chromosome 5"/>
</dbReference>
<feature type="region of interest" description="Disordered" evidence="1">
    <location>
        <begin position="1"/>
        <end position="101"/>
    </location>
</feature>
<protein>
    <submittedName>
        <fullName evidence="2">Uncharacterized protein</fullName>
    </submittedName>
</protein>
<feature type="compositionally biased region" description="Basic and acidic residues" evidence="1">
    <location>
        <begin position="36"/>
        <end position="51"/>
    </location>
</feature>
<evidence type="ECO:0000256" key="1">
    <source>
        <dbReference type="SAM" id="MobiDB-lite"/>
    </source>
</evidence>
<feature type="compositionally biased region" description="Pro residues" evidence="1">
    <location>
        <begin position="55"/>
        <end position="69"/>
    </location>
</feature>
<evidence type="ECO:0000313" key="2">
    <source>
        <dbReference type="EMBL" id="CAI5775011.1"/>
    </source>
</evidence>
<accession>A0AA35KB12</accession>
<keyword evidence="3" id="KW-1185">Reference proteome</keyword>
<dbReference type="EMBL" id="OX395130">
    <property type="protein sequence ID" value="CAI5775011.1"/>
    <property type="molecule type" value="Genomic_DNA"/>
</dbReference>
<organism evidence="2 3">
    <name type="scientific">Podarcis lilfordi</name>
    <name type="common">Lilford's wall lizard</name>
    <dbReference type="NCBI Taxonomy" id="74358"/>
    <lineage>
        <taxon>Eukaryota</taxon>
        <taxon>Metazoa</taxon>
        <taxon>Chordata</taxon>
        <taxon>Craniata</taxon>
        <taxon>Vertebrata</taxon>
        <taxon>Euteleostomi</taxon>
        <taxon>Lepidosauria</taxon>
        <taxon>Squamata</taxon>
        <taxon>Bifurcata</taxon>
        <taxon>Unidentata</taxon>
        <taxon>Episquamata</taxon>
        <taxon>Laterata</taxon>
        <taxon>Lacertibaenia</taxon>
        <taxon>Lacertidae</taxon>
        <taxon>Podarcis</taxon>
    </lineage>
</organism>
<dbReference type="AlphaFoldDB" id="A0AA35KB12"/>
<sequence length="101" mass="10938">MRGAWPRRSGRLPKRSGPAASLRFSSRSLASGDTVARTENDTRRGRPEAERLPLLAPPPLLPLLPPPPLLGLQGPLPEELPARVLRSGSQSVRPLPPCRGR</sequence>
<reference evidence="2" key="1">
    <citation type="submission" date="2022-12" db="EMBL/GenBank/DDBJ databases">
        <authorList>
            <person name="Alioto T."/>
            <person name="Alioto T."/>
            <person name="Gomez Garrido J."/>
        </authorList>
    </citation>
    <scope>NUCLEOTIDE SEQUENCE</scope>
</reference>
<name>A0AA35KB12_9SAUR</name>
<feature type="compositionally biased region" description="Low complexity" evidence="1">
    <location>
        <begin position="19"/>
        <end position="31"/>
    </location>
</feature>